<dbReference type="AlphaFoldDB" id="A0A1Y2B5C0"/>
<evidence type="ECO:0000313" key="1">
    <source>
        <dbReference type="EMBL" id="ORY29295.1"/>
    </source>
</evidence>
<dbReference type="Proteomes" id="UP000193642">
    <property type="component" value="Unassembled WGS sequence"/>
</dbReference>
<reference evidence="1 2" key="1">
    <citation type="submission" date="2016-07" db="EMBL/GenBank/DDBJ databases">
        <title>Pervasive Adenine N6-methylation of Active Genes in Fungi.</title>
        <authorList>
            <consortium name="DOE Joint Genome Institute"/>
            <person name="Mondo S.J."/>
            <person name="Dannebaum R.O."/>
            <person name="Kuo R.C."/>
            <person name="Labutti K."/>
            <person name="Haridas S."/>
            <person name="Kuo A."/>
            <person name="Salamov A."/>
            <person name="Ahrendt S.R."/>
            <person name="Lipzen A."/>
            <person name="Sullivan W."/>
            <person name="Andreopoulos W.B."/>
            <person name="Clum A."/>
            <person name="Lindquist E."/>
            <person name="Daum C."/>
            <person name="Ramamoorthy G.K."/>
            <person name="Gryganskyi A."/>
            <person name="Culley D."/>
            <person name="Magnuson J.K."/>
            <person name="James T.Y."/>
            <person name="O'Malley M.A."/>
            <person name="Stajich J.E."/>
            <person name="Spatafora J.W."/>
            <person name="Visel A."/>
            <person name="Grigoriev I.V."/>
        </authorList>
    </citation>
    <scope>NUCLEOTIDE SEQUENCE [LARGE SCALE GENOMIC DNA]</scope>
    <source>
        <strain evidence="1 2">JEL800</strain>
    </source>
</reference>
<keyword evidence="2" id="KW-1185">Reference proteome</keyword>
<comment type="caution">
    <text evidence="1">The sequence shown here is derived from an EMBL/GenBank/DDBJ whole genome shotgun (WGS) entry which is preliminary data.</text>
</comment>
<name>A0A1Y2B5C0_9FUNG</name>
<dbReference type="EMBL" id="MCGO01000089">
    <property type="protein sequence ID" value="ORY29295.1"/>
    <property type="molecule type" value="Genomic_DNA"/>
</dbReference>
<sequence length="190" mass="21007">MPAEVEVVEIEVVEQILAASDVVPLIFAGMYAFTNIIIWTDNNANLPTAVLPRVTTLLGKTVPVEALTIVNSTDSFDLAYSTVINKDKTLIFCIGDNECTNALISNETMESLGSESYHIRTRKDEHQATILAVNGRNSYEEGNRTINSMKIQPVWATETVVLLTESTQPLKNSDSRSCTHSLHQFHLLLV</sequence>
<organism evidence="1 2">
    <name type="scientific">Rhizoclosmatium globosum</name>
    <dbReference type="NCBI Taxonomy" id="329046"/>
    <lineage>
        <taxon>Eukaryota</taxon>
        <taxon>Fungi</taxon>
        <taxon>Fungi incertae sedis</taxon>
        <taxon>Chytridiomycota</taxon>
        <taxon>Chytridiomycota incertae sedis</taxon>
        <taxon>Chytridiomycetes</taxon>
        <taxon>Chytridiales</taxon>
        <taxon>Chytriomycetaceae</taxon>
        <taxon>Rhizoclosmatium</taxon>
    </lineage>
</organism>
<protein>
    <submittedName>
        <fullName evidence="1">Uncharacterized protein</fullName>
    </submittedName>
</protein>
<proteinExistence type="predicted"/>
<accession>A0A1Y2B5C0</accession>
<evidence type="ECO:0000313" key="2">
    <source>
        <dbReference type="Proteomes" id="UP000193642"/>
    </source>
</evidence>
<gene>
    <name evidence="1" type="ORF">BCR33DRAFT_579322</name>
</gene>